<organism evidence="4 5">
    <name type="scientific">Ameca splendens</name>
    <dbReference type="NCBI Taxonomy" id="208324"/>
    <lineage>
        <taxon>Eukaryota</taxon>
        <taxon>Metazoa</taxon>
        <taxon>Chordata</taxon>
        <taxon>Craniata</taxon>
        <taxon>Vertebrata</taxon>
        <taxon>Euteleostomi</taxon>
        <taxon>Actinopterygii</taxon>
        <taxon>Neopterygii</taxon>
        <taxon>Teleostei</taxon>
        <taxon>Neoteleostei</taxon>
        <taxon>Acanthomorphata</taxon>
        <taxon>Ovalentaria</taxon>
        <taxon>Atherinomorphae</taxon>
        <taxon>Cyprinodontiformes</taxon>
        <taxon>Goodeidae</taxon>
        <taxon>Ameca</taxon>
    </lineage>
</organism>
<dbReference type="PANTHER" id="PTHR15911:SF6">
    <property type="entry name" value="WW DOMAIN-CONTAINING ADAPTER PROTEIN WITH COILED-COIL"/>
    <property type="match status" value="1"/>
</dbReference>
<gene>
    <name evidence="4" type="ORF">AMECASPLE_030252</name>
</gene>
<feature type="non-terminal residue" evidence="4">
    <location>
        <position position="1"/>
    </location>
</feature>
<reference evidence="4 5" key="1">
    <citation type="submission" date="2021-06" db="EMBL/GenBank/DDBJ databases">
        <authorList>
            <person name="Palmer J.M."/>
        </authorList>
    </citation>
    <scope>NUCLEOTIDE SEQUENCE [LARGE SCALE GENOMIC DNA]</scope>
    <source>
        <strain evidence="4 5">AS_MEX2019</strain>
        <tissue evidence="4">Muscle</tissue>
    </source>
</reference>
<feature type="compositionally biased region" description="Polar residues" evidence="3">
    <location>
        <begin position="24"/>
        <end position="38"/>
    </location>
</feature>
<evidence type="ECO:0000256" key="3">
    <source>
        <dbReference type="SAM" id="MobiDB-lite"/>
    </source>
</evidence>
<name>A0ABV0Z4Q8_9TELE</name>
<accession>A0ABV0Z4Q8</accession>
<keyword evidence="5" id="KW-1185">Reference proteome</keyword>
<sequence>SQEILCTGPNISALPHAPSSSSAGQTQSDPPGSFTPTLATHFDENLIRHIQGWPSENTEKQAARLREDLHNMGSLYMSEICTEMKNLRSLVRVCEIQATLREQRVLFLRQQSKELDKLKNQNSYMV</sequence>
<feature type="compositionally biased region" description="Low complexity" evidence="3">
    <location>
        <begin position="12"/>
        <end position="23"/>
    </location>
</feature>
<dbReference type="Proteomes" id="UP001469553">
    <property type="component" value="Unassembled WGS sequence"/>
</dbReference>
<evidence type="ECO:0000256" key="1">
    <source>
        <dbReference type="ARBA" id="ARBA00004123"/>
    </source>
</evidence>
<evidence type="ECO:0000256" key="2">
    <source>
        <dbReference type="ARBA" id="ARBA00023242"/>
    </source>
</evidence>
<proteinExistence type="predicted"/>
<dbReference type="EMBL" id="JAHRIP010050601">
    <property type="protein sequence ID" value="MEQ2300870.1"/>
    <property type="molecule type" value="Genomic_DNA"/>
</dbReference>
<protein>
    <submittedName>
        <fullName evidence="4">Uncharacterized protein</fullName>
    </submittedName>
</protein>
<feature type="region of interest" description="Disordered" evidence="3">
    <location>
        <begin position="1"/>
        <end position="38"/>
    </location>
</feature>
<comment type="caution">
    <text evidence="4">The sequence shown here is derived from an EMBL/GenBank/DDBJ whole genome shotgun (WGS) entry which is preliminary data.</text>
</comment>
<dbReference type="PANTHER" id="PTHR15911">
    <property type="entry name" value="WW DOMAIN-CONTAINING ADAPTER PROTEIN WITH COILED-COIL"/>
    <property type="match status" value="1"/>
</dbReference>
<keyword evidence="2" id="KW-0539">Nucleus</keyword>
<comment type="subcellular location">
    <subcellularLocation>
        <location evidence="1">Nucleus</location>
    </subcellularLocation>
</comment>
<evidence type="ECO:0000313" key="5">
    <source>
        <dbReference type="Proteomes" id="UP001469553"/>
    </source>
</evidence>
<dbReference type="InterPro" id="IPR038867">
    <property type="entry name" value="WAC"/>
</dbReference>
<evidence type="ECO:0000313" key="4">
    <source>
        <dbReference type="EMBL" id="MEQ2300870.1"/>
    </source>
</evidence>